<accession>A0A5J4ZDC9</accession>
<evidence type="ECO:0000256" key="4">
    <source>
        <dbReference type="ARBA" id="ARBA00022553"/>
    </source>
</evidence>
<evidence type="ECO:0000256" key="3">
    <source>
        <dbReference type="ARBA" id="ARBA00022490"/>
    </source>
</evidence>
<dbReference type="PANTHER" id="PTHR13105">
    <property type="entry name" value="MYELOID LEUKEMIA FACTOR"/>
    <property type="match status" value="1"/>
</dbReference>
<evidence type="ECO:0000256" key="2">
    <source>
        <dbReference type="ARBA" id="ARBA00008332"/>
    </source>
</evidence>
<evidence type="ECO:0000256" key="5">
    <source>
        <dbReference type="SAM" id="MobiDB-lite"/>
    </source>
</evidence>
<organism evidence="6 7">
    <name type="scientific">Nyssa sinensis</name>
    <dbReference type="NCBI Taxonomy" id="561372"/>
    <lineage>
        <taxon>Eukaryota</taxon>
        <taxon>Viridiplantae</taxon>
        <taxon>Streptophyta</taxon>
        <taxon>Embryophyta</taxon>
        <taxon>Tracheophyta</taxon>
        <taxon>Spermatophyta</taxon>
        <taxon>Magnoliopsida</taxon>
        <taxon>eudicotyledons</taxon>
        <taxon>Gunneridae</taxon>
        <taxon>Pentapetalae</taxon>
        <taxon>asterids</taxon>
        <taxon>Cornales</taxon>
        <taxon>Nyssaceae</taxon>
        <taxon>Nyssa</taxon>
    </lineage>
</organism>
<feature type="region of interest" description="Disordered" evidence="5">
    <location>
        <begin position="22"/>
        <end position="90"/>
    </location>
</feature>
<comment type="similarity">
    <text evidence="2">Belongs to the MLF family.</text>
</comment>
<reference evidence="6 7" key="1">
    <citation type="submission" date="2019-09" db="EMBL/GenBank/DDBJ databases">
        <title>A chromosome-level genome assembly of the Chinese tupelo Nyssa sinensis.</title>
        <authorList>
            <person name="Yang X."/>
            <person name="Kang M."/>
            <person name="Yang Y."/>
            <person name="Xiong H."/>
            <person name="Wang M."/>
            <person name="Zhang Z."/>
            <person name="Wang Z."/>
            <person name="Wu H."/>
            <person name="Ma T."/>
            <person name="Liu J."/>
            <person name="Xi Z."/>
        </authorList>
    </citation>
    <scope>NUCLEOTIDE SEQUENCE [LARGE SCALE GENOMIC DNA]</scope>
    <source>
        <strain evidence="6">J267</strain>
        <tissue evidence="6">Leaf</tissue>
    </source>
</reference>
<gene>
    <name evidence="6" type="ORF">F0562_019108</name>
</gene>
<dbReference type="OrthoDB" id="8707547at2759"/>
<dbReference type="GO" id="GO:0005737">
    <property type="term" value="C:cytoplasm"/>
    <property type="evidence" value="ECO:0007669"/>
    <property type="project" value="UniProtKB-SubCell"/>
</dbReference>
<keyword evidence="7" id="KW-1185">Reference proteome</keyword>
<dbReference type="EMBL" id="CM018052">
    <property type="protein sequence ID" value="KAA8515929.1"/>
    <property type="molecule type" value="Genomic_DNA"/>
</dbReference>
<keyword evidence="3" id="KW-0963">Cytoplasm</keyword>
<protein>
    <submittedName>
        <fullName evidence="6">Uncharacterized protein</fullName>
    </submittedName>
</protein>
<evidence type="ECO:0000256" key="1">
    <source>
        <dbReference type="ARBA" id="ARBA00004496"/>
    </source>
</evidence>
<dbReference type="InterPro" id="IPR019376">
    <property type="entry name" value="Myeloid_leukemia_factor"/>
</dbReference>
<evidence type="ECO:0000313" key="7">
    <source>
        <dbReference type="Proteomes" id="UP000325577"/>
    </source>
</evidence>
<evidence type="ECO:0000313" key="6">
    <source>
        <dbReference type="EMBL" id="KAA8515929.1"/>
    </source>
</evidence>
<comment type="subcellular location">
    <subcellularLocation>
        <location evidence="1">Cytoplasm</location>
    </subcellularLocation>
</comment>
<dbReference type="Proteomes" id="UP000325577">
    <property type="component" value="Linkage Group LG9"/>
</dbReference>
<proteinExistence type="inferred from homology"/>
<feature type="region of interest" description="Disordered" evidence="5">
    <location>
        <begin position="199"/>
        <end position="226"/>
    </location>
</feature>
<sequence length="236" mass="25719">MTPSLHTHLVACLGPTCLDQVGPFGDSPGDSPQISRSKGPVIEEIHTDDDEEGGDAKVAGEKKDKGQKNPDSSKDPLVEHPDDQAVDEREDKVAPLMDWCWKRANKQIEQRVKQHIGSPEEYMTRAIQLQGSLIQDGKVDTMQKLHNLSEDELAGFEQAWKGNAEGHLPSWNDEFNFQGNAGASGSGQSRHWGGWALPLGERSGPGRAAGGMRPDNESMTYSSGGRPKKVVTINIE</sequence>
<name>A0A5J4ZDC9_9ASTE</name>
<feature type="compositionally biased region" description="Basic and acidic residues" evidence="5">
    <location>
        <begin position="54"/>
        <end position="90"/>
    </location>
</feature>
<dbReference type="AlphaFoldDB" id="A0A5J4ZDC9"/>
<keyword evidence="4" id="KW-0597">Phosphoprotein</keyword>